<feature type="chain" id="PRO_5015595029" description="4-O-methyl-glucuronoyl methylesterase-like domain-containing protein" evidence="4">
    <location>
        <begin position="20"/>
        <end position="406"/>
    </location>
</feature>
<name>A0A2U1ASG1_9BACT</name>
<organism evidence="6 7">
    <name type="scientific">Victivallis vadensis</name>
    <dbReference type="NCBI Taxonomy" id="172901"/>
    <lineage>
        <taxon>Bacteria</taxon>
        <taxon>Pseudomonadati</taxon>
        <taxon>Lentisphaerota</taxon>
        <taxon>Lentisphaeria</taxon>
        <taxon>Victivallales</taxon>
        <taxon>Victivallaceae</taxon>
        <taxon>Victivallis</taxon>
    </lineage>
</organism>
<feature type="domain" description="4-O-methyl-glucuronoyl methylesterase-like" evidence="5">
    <location>
        <begin position="207"/>
        <end position="353"/>
    </location>
</feature>
<keyword evidence="7" id="KW-1185">Reference proteome</keyword>
<dbReference type="AlphaFoldDB" id="A0A2U1ASG1"/>
<dbReference type="InterPro" id="IPR054579">
    <property type="entry name" value="GCE-like_dom"/>
</dbReference>
<dbReference type="GO" id="GO:0052689">
    <property type="term" value="F:carboxylic ester hydrolase activity"/>
    <property type="evidence" value="ECO:0007669"/>
    <property type="project" value="UniProtKB-KW"/>
</dbReference>
<accession>A0A2U1ASG1</accession>
<dbReference type="Proteomes" id="UP000245959">
    <property type="component" value="Unassembled WGS sequence"/>
</dbReference>
<feature type="signal peptide" evidence="4">
    <location>
        <begin position="1"/>
        <end position="19"/>
    </location>
</feature>
<keyword evidence="2 4" id="KW-0732">Signal</keyword>
<evidence type="ECO:0000313" key="6">
    <source>
        <dbReference type="EMBL" id="PVY39338.1"/>
    </source>
</evidence>
<dbReference type="SUPFAM" id="SSF53474">
    <property type="entry name" value="alpha/beta-Hydrolases"/>
    <property type="match status" value="1"/>
</dbReference>
<sequence length="406" mass="44981">MLNKACAAVLLAAGIVGNAAEPVIWKGEVPDALTSASGRKIATVQEWETIRKPELLELFSREVYGRSPRAPGKAEFRLLERSEDALDGKAIRIQGDVTIPGVNLPHPWRMLIYLPKNAKKPVPVFWGMNFKGNQALSEDPGVLIPEWYQPVRPRGAAKSRYPLEQILDAGYGIATMRYYEIEPDRDGEWKNSLRGVFAPEGRLKPDDWGAIAAWAWGLSRGMDVLEKMPEVGPVAVWGHSRLGKTALWAGANDPRFAAVISNDSGCGGASITRRILPGGKSETLKVINERFPHWFAKNFLKYIDREEKLPVDQHELIALCAPRPVFIASAAEDLWADPEGEFLAAKLASPVYALWNLPGIPAEQEMPKVHEPVGGRVGYYIRSGGHDVTPRDWQAYCDFLSQNGIR</sequence>
<evidence type="ECO:0000256" key="1">
    <source>
        <dbReference type="ARBA" id="ARBA00022487"/>
    </source>
</evidence>
<evidence type="ECO:0000259" key="5">
    <source>
        <dbReference type="Pfam" id="PF22244"/>
    </source>
</evidence>
<evidence type="ECO:0000256" key="2">
    <source>
        <dbReference type="ARBA" id="ARBA00022729"/>
    </source>
</evidence>
<gene>
    <name evidence="6" type="ORF">C8D82_12112</name>
</gene>
<keyword evidence="1" id="KW-0719">Serine esterase</keyword>
<protein>
    <recommendedName>
        <fullName evidence="5">4-O-methyl-glucuronoyl methylesterase-like domain-containing protein</fullName>
    </recommendedName>
</protein>
<keyword evidence="3" id="KW-0378">Hydrolase</keyword>
<evidence type="ECO:0000313" key="7">
    <source>
        <dbReference type="Proteomes" id="UP000245959"/>
    </source>
</evidence>
<dbReference type="InterPro" id="IPR029058">
    <property type="entry name" value="AB_hydrolase_fold"/>
</dbReference>
<dbReference type="Gene3D" id="3.40.50.1820">
    <property type="entry name" value="alpha/beta hydrolase"/>
    <property type="match status" value="1"/>
</dbReference>
<dbReference type="GeneID" id="78295990"/>
<proteinExistence type="predicted"/>
<evidence type="ECO:0000256" key="3">
    <source>
        <dbReference type="ARBA" id="ARBA00022801"/>
    </source>
</evidence>
<comment type="caution">
    <text evidence="6">The sequence shown here is derived from an EMBL/GenBank/DDBJ whole genome shotgun (WGS) entry which is preliminary data.</text>
</comment>
<dbReference type="RefSeq" id="WP_116884699.1">
    <property type="nucleotide sequence ID" value="NZ_QEKH01000021.1"/>
</dbReference>
<dbReference type="EMBL" id="QEKH01000021">
    <property type="protein sequence ID" value="PVY39338.1"/>
    <property type="molecule type" value="Genomic_DNA"/>
</dbReference>
<reference evidence="6 7" key="1">
    <citation type="submission" date="2018-04" db="EMBL/GenBank/DDBJ databases">
        <title>Genomic Encyclopedia of Type Strains, Phase IV (KMG-IV): sequencing the most valuable type-strain genomes for metagenomic binning, comparative biology and taxonomic classification.</title>
        <authorList>
            <person name="Goeker M."/>
        </authorList>
    </citation>
    <scope>NUCLEOTIDE SEQUENCE [LARGE SCALE GENOMIC DNA]</scope>
    <source>
        <strain evidence="6 7">DSM 14823</strain>
    </source>
</reference>
<dbReference type="Pfam" id="PF22244">
    <property type="entry name" value="GCE_fung"/>
    <property type="match status" value="1"/>
</dbReference>
<evidence type="ECO:0000256" key="4">
    <source>
        <dbReference type="SAM" id="SignalP"/>
    </source>
</evidence>